<dbReference type="AlphaFoldDB" id="G0MBE2"/>
<organism evidence="3">
    <name type="scientific">Caenorhabditis brenneri</name>
    <name type="common">Nematode worm</name>
    <dbReference type="NCBI Taxonomy" id="135651"/>
    <lineage>
        <taxon>Eukaryota</taxon>
        <taxon>Metazoa</taxon>
        <taxon>Ecdysozoa</taxon>
        <taxon>Nematoda</taxon>
        <taxon>Chromadorea</taxon>
        <taxon>Rhabditida</taxon>
        <taxon>Rhabditina</taxon>
        <taxon>Rhabditomorpha</taxon>
        <taxon>Rhabditoidea</taxon>
        <taxon>Rhabditidae</taxon>
        <taxon>Peloderinae</taxon>
        <taxon>Caenorhabditis</taxon>
    </lineage>
</organism>
<evidence type="ECO:0000256" key="1">
    <source>
        <dbReference type="SAM" id="MobiDB-lite"/>
    </source>
</evidence>
<accession>G0MBE2</accession>
<protein>
    <submittedName>
        <fullName evidence="2">Uncharacterized protein</fullName>
    </submittedName>
</protein>
<sequence>MDSANQTTSPEASITEPSQTPLLTAQNTVSPNMQGKVKRATTLGKELNEDMEKWFSGTAKLREEKKEQDKKIDSFVKRRDAFDALRCSESAKIVPGKFSPYMENVDFRVGEALKIECEAILQEHHRIKKKEEENAFLRQTCNNKKAIFDELMDEITKMAIEFEQTNQDMQSLLAACPWKSHAEESIHAGGRDDVGFFVYWKVNYVLIFDYFQDSPSASDQSSNSRSG</sequence>
<feature type="region of interest" description="Disordered" evidence="1">
    <location>
        <begin position="1"/>
        <end position="35"/>
    </location>
</feature>
<dbReference type="InParanoid" id="G0MBE2"/>
<evidence type="ECO:0000313" key="3">
    <source>
        <dbReference type="Proteomes" id="UP000008068"/>
    </source>
</evidence>
<dbReference type="Proteomes" id="UP000008068">
    <property type="component" value="Unassembled WGS sequence"/>
</dbReference>
<evidence type="ECO:0000313" key="2">
    <source>
        <dbReference type="EMBL" id="EGT40567.1"/>
    </source>
</evidence>
<feature type="compositionally biased region" description="Polar residues" evidence="1">
    <location>
        <begin position="1"/>
        <end position="33"/>
    </location>
</feature>
<name>G0MBE2_CAEBE</name>
<gene>
    <name evidence="2" type="ORF">CAEBREN_18163</name>
</gene>
<dbReference type="EMBL" id="GL379788">
    <property type="protein sequence ID" value="EGT40567.1"/>
    <property type="molecule type" value="Genomic_DNA"/>
</dbReference>
<reference evidence="3" key="1">
    <citation type="submission" date="2011-07" db="EMBL/GenBank/DDBJ databases">
        <authorList>
            <consortium name="Caenorhabditis brenneri Sequencing and Analysis Consortium"/>
            <person name="Wilson R.K."/>
        </authorList>
    </citation>
    <scope>NUCLEOTIDE SEQUENCE [LARGE SCALE GENOMIC DNA]</scope>
    <source>
        <strain evidence="3">PB2801</strain>
    </source>
</reference>
<keyword evidence="3" id="KW-1185">Reference proteome</keyword>
<proteinExistence type="predicted"/>
<dbReference type="HOGENOM" id="CLU_1220627_0_0_1"/>